<sequence>MIGRRKFFIRVISGIDIFFGFHYFSLRILMGFPCLLFDLDHPFVLIESANISGYLFYPECLPALCNSCFVILTITFLSLLDCCRLPKNCVGCILFSASSNPEILGGHPLHYTCSFYMDIKLRRSGDFVIAHSQNLRGYTPPVSPCLIHLII</sequence>
<keyword evidence="1" id="KW-1133">Transmembrane helix</keyword>
<evidence type="ECO:0000256" key="1">
    <source>
        <dbReference type="SAM" id="Phobius"/>
    </source>
</evidence>
<evidence type="ECO:0000313" key="2">
    <source>
        <dbReference type="EMBL" id="ONI21475.1"/>
    </source>
</evidence>
<proteinExistence type="predicted"/>
<keyword evidence="3" id="KW-1185">Reference proteome</keyword>
<dbReference type="Gramene" id="ONI21475">
    <property type="protein sequence ID" value="ONI21475"/>
    <property type="gene ID" value="PRUPE_2G068600"/>
</dbReference>
<keyword evidence="1" id="KW-0812">Transmembrane</keyword>
<organism evidence="2 3">
    <name type="scientific">Prunus persica</name>
    <name type="common">Peach</name>
    <name type="synonym">Amygdalus persica</name>
    <dbReference type="NCBI Taxonomy" id="3760"/>
    <lineage>
        <taxon>Eukaryota</taxon>
        <taxon>Viridiplantae</taxon>
        <taxon>Streptophyta</taxon>
        <taxon>Embryophyta</taxon>
        <taxon>Tracheophyta</taxon>
        <taxon>Spermatophyta</taxon>
        <taxon>Magnoliopsida</taxon>
        <taxon>eudicotyledons</taxon>
        <taxon>Gunneridae</taxon>
        <taxon>Pentapetalae</taxon>
        <taxon>rosids</taxon>
        <taxon>fabids</taxon>
        <taxon>Rosales</taxon>
        <taxon>Rosaceae</taxon>
        <taxon>Amygdaloideae</taxon>
        <taxon>Amygdaleae</taxon>
        <taxon>Prunus</taxon>
    </lineage>
</organism>
<name>A0A251QFN3_PRUPE</name>
<keyword evidence="1" id="KW-0472">Membrane</keyword>
<dbReference type="Proteomes" id="UP000006882">
    <property type="component" value="Chromosome G2"/>
</dbReference>
<feature type="transmembrane region" description="Helical" evidence="1">
    <location>
        <begin position="7"/>
        <end position="26"/>
    </location>
</feature>
<dbReference type="EMBL" id="CM007652">
    <property type="protein sequence ID" value="ONI21475.1"/>
    <property type="molecule type" value="Genomic_DNA"/>
</dbReference>
<protein>
    <submittedName>
        <fullName evidence="2">Uncharacterized protein</fullName>
    </submittedName>
</protein>
<evidence type="ECO:0000313" key="3">
    <source>
        <dbReference type="Proteomes" id="UP000006882"/>
    </source>
</evidence>
<dbReference type="AlphaFoldDB" id="A0A251QFN3"/>
<gene>
    <name evidence="2" type="ORF">PRUPE_2G068600</name>
</gene>
<reference evidence="2 3" key="1">
    <citation type="journal article" date="2013" name="Nat. Genet.">
        <title>The high-quality draft genome of peach (Prunus persica) identifies unique patterns of genetic diversity, domestication and genome evolution.</title>
        <authorList>
            <consortium name="International Peach Genome Initiative"/>
            <person name="Verde I."/>
            <person name="Abbott A.G."/>
            <person name="Scalabrin S."/>
            <person name="Jung S."/>
            <person name="Shu S."/>
            <person name="Marroni F."/>
            <person name="Zhebentyayeva T."/>
            <person name="Dettori M.T."/>
            <person name="Grimwood J."/>
            <person name="Cattonaro F."/>
            <person name="Zuccolo A."/>
            <person name="Rossini L."/>
            <person name="Jenkins J."/>
            <person name="Vendramin E."/>
            <person name="Meisel L.A."/>
            <person name="Decroocq V."/>
            <person name="Sosinski B."/>
            <person name="Prochnik S."/>
            <person name="Mitros T."/>
            <person name="Policriti A."/>
            <person name="Cipriani G."/>
            <person name="Dondini L."/>
            <person name="Ficklin S."/>
            <person name="Goodstein D.M."/>
            <person name="Xuan P."/>
            <person name="Del Fabbro C."/>
            <person name="Aramini V."/>
            <person name="Copetti D."/>
            <person name="Gonzalez S."/>
            <person name="Horner D.S."/>
            <person name="Falchi R."/>
            <person name="Lucas S."/>
            <person name="Mica E."/>
            <person name="Maldonado J."/>
            <person name="Lazzari B."/>
            <person name="Bielenberg D."/>
            <person name="Pirona R."/>
            <person name="Miculan M."/>
            <person name="Barakat A."/>
            <person name="Testolin R."/>
            <person name="Stella A."/>
            <person name="Tartarini S."/>
            <person name="Tonutti P."/>
            <person name="Arus P."/>
            <person name="Orellana A."/>
            <person name="Wells C."/>
            <person name="Main D."/>
            <person name="Vizzotto G."/>
            <person name="Silva H."/>
            <person name="Salamini F."/>
            <person name="Schmutz J."/>
            <person name="Morgante M."/>
            <person name="Rokhsar D.S."/>
        </authorList>
    </citation>
    <scope>NUCLEOTIDE SEQUENCE [LARGE SCALE GENOMIC DNA]</scope>
    <source>
        <strain evidence="3">cv. Nemared</strain>
    </source>
</reference>
<accession>A0A251QFN3</accession>